<dbReference type="RefSeq" id="WP_053080045.1">
    <property type="nucleotide sequence ID" value="NZ_HF570958.1"/>
</dbReference>
<gene>
    <name evidence="4" type="ORF">BN12_1440002</name>
</gene>
<dbReference type="GO" id="GO:0005829">
    <property type="term" value="C:cytosol"/>
    <property type="evidence" value="ECO:0007669"/>
    <property type="project" value="TreeGrafter"/>
</dbReference>
<dbReference type="GO" id="GO:0000287">
    <property type="term" value="F:magnesium ion binding"/>
    <property type="evidence" value="ECO:0007669"/>
    <property type="project" value="InterPro"/>
</dbReference>
<proteinExistence type="inferred from homology"/>
<dbReference type="SUPFAM" id="SSF56214">
    <property type="entry name" value="4'-phosphopantetheinyl transferase"/>
    <property type="match status" value="2"/>
</dbReference>
<keyword evidence="5" id="KW-1185">Reference proteome</keyword>
<organism evidence="4 5">
    <name type="scientific">Nostocoides japonicum T1-X7</name>
    <dbReference type="NCBI Taxonomy" id="1194083"/>
    <lineage>
        <taxon>Bacteria</taxon>
        <taxon>Bacillati</taxon>
        <taxon>Actinomycetota</taxon>
        <taxon>Actinomycetes</taxon>
        <taxon>Micrococcales</taxon>
        <taxon>Intrasporangiaceae</taxon>
        <taxon>Nostocoides</taxon>
    </lineage>
</organism>
<evidence type="ECO:0000256" key="2">
    <source>
        <dbReference type="ARBA" id="ARBA00022679"/>
    </source>
</evidence>
<evidence type="ECO:0000313" key="4">
    <source>
        <dbReference type="EMBL" id="CCH76743.1"/>
    </source>
</evidence>
<sequence length="211" mass="22812">MTTPIARFAAVDRVDVDASLSAVELARGDRYLRLEDRASYRAAHLLVRACAAELLGCAPATLTVAQRCEVCGARDHGRPHLEEHPGVHVSLSHTRGHVAAAAAWTPCGVDVERLRPIAPPPLALSPAESRWLAAQDDPAAFLRLWVRKEALVKAGFARPDRLAEVDALEVVPDADVADWSDDEAVGALVVRPAVATPTRRAARLTHRRRQG</sequence>
<protein>
    <recommendedName>
        <fullName evidence="3">4'-phosphopantetheinyl transferase domain-containing protein</fullName>
    </recommendedName>
</protein>
<comment type="caution">
    <text evidence="4">The sequence shown here is derived from an EMBL/GenBank/DDBJ whole genome shotgun (WGS) entry which is preliminary data.</text>
</comment>
<dbReference type="Gene3D" id="3.90.470.20">
    <property type="entry name" value="4'-phosphopantetheinyl transferase domain"/>
    <property type="match status" value="1"/>
</dbReference>
<name>A0A077LTE5_9MICO</name>
<accession>A0A077LTE5</accession>
<feature type="domain" description="4'-phosphopantetheinyl transferase" evidence="3">
    <location>
        <begin position="106"/>
        <end position="175"/>
    </location>
</feature>
<dbReference type="PANTHER" id="PTHR12215">
    <property type="entry name" value="PHOSPHOPANTETHEINE TRANSFERASE"/>
    <property type="match status" value="1"/>
</dbReference>
<dbReference type="InterPro" id="IPR008278">
    <property type="entry name" value="4-PPantetheinyl_Trfase_dom"/>
</dbReference>
<evidence type="ECO:0000256" key="1">
    <source>
        <dbReference type="ARBA" id="ARBA00010990"/>
    </source>
</evidence>
<dbReference type="Pfam" id="PF01648">
    <property type="entry name" value="ACPS"/>
    <property type="match status" value="1"/>
</dbReference>
<dbReference type="EMBL" id="CAJB01000051">
    <property type="protein sequence ID" value="CCH76743.1"/>
    <property type="molecule type" value="Genomic_DNA"/>
</dbReference>
<evidence type="ECO:0000259" key="3">
    <source>
        <dbReference type="Pfam" id="PF01648"/>
    </source>
</evidence>
<dbReference type="PANTHER" id="PTHR12215:SF10">
    <property type="entry name" value="L-AMINOADIPATE-SEMIALDEHYDE DEHYDROGENASE-PHOSPHOPANTETHEINYL TRANSFERASE"/>
    <property type="match status" value="1"/>
</dbReference>
<dbReference type="Proteomes" id="UP000035721">
    <property type="component" value="Unassembled WGS sequence"/>
</dbReference>
<reference evidence="4 5" key="1">
    <citation type="journal article" date="2013" name="ISME J.">
        <title>A metabolic model for members of the genus Tetrasphaera involved in enhanced biological phosphorus removal.</title>
        <authorList>
            <person name="Kristiansen R."/>
            <person name="Nguyen H.T.T."/>
            <person name="Saunders A.M."/>
            <person name="Nielsen J.L."/>
            <person name="Wimmer R."/>
            <person name="Le V.Q."/>
            <person name="McIlroy S.J."/>
            <person name="Petrovski S."/>
            <person name="Seviour R.J."/>
            <person name="Calteau A."/>
            <person name="Nielsen K.L."/>
            <person name="Nielsen P.H."/>
        </authorList>
    </citation>
    <scope>NUCLEOTIDE SEQUENCE [LARGE SCALE GENOMIC DNA]</scope>
    <source>
        <strain evidence="4 5">T1-X7</strain>
    </source>
</reference>
<dbReference type="GO" id="GO:0008897">
    <property type="term" value="F:holo-[acyl-carrier-protein] synthase activity"/>
    <property type="evidence" value="ECO:0007669"/>
    <property type="project" value="InterPro"/>
</dbReference>
<dbReference type="STRING" id="1194083.BN12_1440002"/>
<evidence type="ECO:0000313" key="5">
    <source>
        <dbReference type="Proteomes" id="UP000035721"/>
    </source>
</evidence>
<dbReference type="AlphaFoldDB" id="A0A077LTE5"/>
<dbReference type="OrthoDB" id="190168at2"/>
<dbReference type="InterPro" id="IPR037143">
    <property type="entry name" value="4-PPantetheinyl_Trfase_dom_sf"/>
</dbReference>
<keyword evidence="2" id="KW-0808">Transferase</keyword>
<dbReference type="GO" id="GO:0019878">
    <property type="term" value="P:lysine biosynthetic process via aminoadipic acid"/>
    <property type="evidence" value="ECO:0007669"/>
    <property type="project" value="TreeGrafter"/>
</dbReference>
<dbReference type="InterPro" id="IPR050559">
    <property type="entry name" value="P-Pant_transferase_sf"/>
</dbReference>
<comment type="similarity">
    <text evidence="1">Belongs to the P-Pant transferase superfamily. Gsp/Sfp/HetI/AcpT family.</text>
</comment>